<feature type="transmembrane region" description="Helical" evidence="11">
    <location>
        <begin position="389"/>
        <end position="408"/>
    </location>
</feature>
<evidence type="ECO:0000256" key="1">
    <source>
        <dbReference type="ARBA" id="ARBA00004141"/>
    </source>
</evidence>
<dbReference type="RefSeq" id="WP_243649608.1">
    <property type="nucleotide sequence ID" value="NZ_SLWB01000006.1"/>
</dbReference>
<proteinExistence type="predicted"/>
<evidence type="ECO:0000256" key="7">
    <source>
        <dbReference type="ARBA" id="ARBA00023173"/>
    </source>
</evidence>
<sequence>MLLFSVLTGVFCGFAAITIKWLIHFVKVNLTGWLPADSGSVLLFVYPMVGVLLTILFLRLFVRDDISHGVTKVLYAISRKESRLKAHNMYTSMVATSLTIGLGGSVGAEGPIVMTGSAIGSNIGQFFRVDARTITLLLGAGASGAIAGAFGAPLAGLIFTLEVLMLDLTMSAVVPLLLSTVCAVSVTYLFVGSSIIFPERYILDFSVYNIPFYVVLGIACGAASLYFTWASISIEGYFRKQKSWIVRFLVGGVLLGLLIMLFPSLYGEGYEAIGKLLSLKNNVLFEHTLYYGLRDNTWALLLIPLLIILFKVPAMACTFGAGGVGGIFAPSLFIGGMVGFFVSTSINVLFGTTLPVGNFTLVGMGGVLAGVMHAPLTGIFLIAEITGGYQLFIPLMLVSVLSYITVFSQNRHSLYTLRLAQSGDLITHHKDKAAITIMSLDEVVERDFVPVLYDASFGELVKAVAKSKRNIFPVIDQNRSLKGVVLLDDIRHIMFESSNYDVVKVSDLMVLPPEQIVYGNSMEEVFSKFEGSGAWNLPVVDELGVYVGFVSRSRILSIYREKLVDLSNE</sequence>
<feature type="transmembrane region" description="Helical" evidence="11">
    <location>
        <begin position="244"/>
        <end position="266"/>
    </location>
</feature>
<dbReference type="InterPro" id="IPR001807">
    <property type="entry name" value="ClC"/>
</dbReference>
<feature type="domain" description="CBS" evidence="12">
    <location>
        <begin position="502"/>
        <end position="566"/>
    </location>
</feature>
<keyword evidence="2" id="KW-0813">Transport</keyword>
<gene>
    <name evidence="13" type="ORF">CLV25_106165</name>
</gene>
<evidence type="ECO:0000313" key="13">
    <source>
        <dbReference type="EMBL" id="TCN68583.1"/>
    </source>
</evidence>
<dbReference type="PANTHER" id="PTHR43427:SF6">
    <property type="entry name" value="CHLORIDE CHANNEL PROTEIN CLC-E"/>
    <property type="match status" value="1"/>
</dbReference>
<keyword evidence="4 11" id="KW-1133">Transmembrane helix</keyword>
<dbReference type="CDD" id="cd00400">
    <property type="entry name" value="Voltage_gated_ClC"/>
    <property type="match status" value="1"/>
</dbReference>
<feature type="transmembrane region" description="Helical" evidence="11">
    <location>
        <begin position="298"/>
        <end position="321"/>
    </location>
</feature>
<dbReference type="PROSITE" id="PS51371">
    <property type="entry name" value="CBS"/>
    <property type="match status" value="1"/>
</dbReference>
<dbReference type="PRINTS" id="PR00762">
    <property type="entry name" value="CLCHANNEL"/>
</dbReference>
<evidence type="ECO:0000256" key="11">
    <source>
        <dbReference type="SAM" id="Phobius"/>
    </source>
</evidence>
<dbReference type="SUPFAM" id="SSF81340">
    <property type="entry name" value="Clc chloride channel"/>
    <property type="match status" value="1"/>
</dbReference>
<feature type="transmembrane region" description="Helical" evidence="11">
    <location>
        <begin position="173"/>
        <end position="198"/>
    </location>
</feature>
<evidence type="ECO:0000256" key="2">
    <source>
        <dbReference type="ARBA" id="ARBA00022448"/>
    </source>
</evidence>
<keyword evidence="7" id="KW-0869">Chloride channel</keyword>
<dbReference type="InterPro" id="IPR014743">
    <property type="entry name" value="Cl-channel_core"/>
</dbReference>
<comment type="subcellular location">
    <subcellularLocation>
        <location evidence="1">Membrane</location>
        <topology evidence="1">Multi-pass membrane protein</topology>
    </subcellularLocation>
</comment>
<dbReference type="SUPFAM" id="SSF54631">
    <property type="entry name" value="CBS-domain pair"/>
    <property type="match status" value="1"/>
</dbReference>
<evidence type="ECO:0000313" key="14">
    <source>
        <dbReference type="Proteomes" id="UP000294830"/>
    </source>
</evidence>
<dbReference type="AlphaFoldDB" id="A0A4R2EIV2"/>
<keyword evidence="14" id="KW-1185">Reference proteome</keyword>
<dbReference type="InterPro" id="IPR000644">
    <property type="entry name" value="CBS_dom"/>
</dbReference>
<keyword evidence="8" id="KW-0868">Chloride</keyword>
<dbReference type="Gene3D" id="1.10.3080.10">
    <property type="entry name" value="Clc chloride channel"/>
    <property type="match status" value="1"/>
</dbReference>
<dbReference type="GO" id="GO:0005254">
    <property type="term" value="F:chloride channel activity"/>
    <property type="evidence" value="ECO:0007669"/>
    <property type="project" value="UniProtKB-KW"/>
</dbReference>
<reference evidence="13 14" key="1">
    <citation type="submission" date="2019-03" db="EMBL/GenBank/DDBJ databases">
        <title>Genomic Encyclopedia of Archaeal and Bacterial Type Strains, Phase II (KMG-II): from individual species to whole genera.</title>
        <authorList>
            <person name="Goeker M."/>
        </authorList>
    </citation>
    <scope>NUCLEOTIDE SEQUENCE [LARGE SCALE GENOMIC DNA]</scope>
    <source>
        <strain evidence="13 14">RL-C</strain>
    </source>
</reference>
<dbReference type="CDD" id="cd02205">
    <property type="entry name" value="CBS_pair_SF"/>
    <property type="match status" value="1"/>
</dbReference>
<evidence type="ECO:0000256" key="5">
    <source>
        <dbReference type="ARBA" id="ARBA00023065"/>
    </source>
</evidence>
<evidence type="ECO:0000256" key="10">
    <source>
        <dbReference type="PROSITE-ProRule" id="PRU00703"/>
    </source>
</evidence>
<evidence type="ECO:0000256" key="9">
    <source>
        <dbReference type="ARBA" id="ARBA00023303"/>
    </source>
</evidence>
<accession>A0A4R2EIV2</accession>
<comment type="caution">
    <text evidence="13">The sequence shown here is derived from an EMBL/GenBank/DDBJ whole genome shotgun (WGS) entry which is preliminary data.</text>
</comment>
<name>A0A4R2EIV2_9BACT</name>
<evidence type="ECO:0000259" key="12">
    <source>
        <dbReference type="PROSITE" id="PS51371"/>
    </source>
</evidence>
<keyword evidence="3 11" id="KW-0812">Transmembrane</keyword>
<keyword evidence="6 11" id="KW-0472">Membrane</keyword>
<dbReference type="PANTHER" id="PTHR43427">
    <property type="entry name" value="CHLORIDE CHANNEL PROTEIN CLC-E"/>
    <property type="match status" value="1"/>
</dbReference>
<organism evidence="13 14">
    <name type="scientific">Acetobacteroides hydrogenigenes</name>
    <dbReference type="NCBI Taxonomy" id="979970"/>
    <lineage>
        <taxon>Bacteria</taxon>
        <taxon>Pseudomonadati</taxon>
        <taxon>Bacteroidota</taxon>
        <taxon>Bacteroidia</taxon>
        <taxon>Bacteroidales</taxon>
        <taxon>Rikenellaceae</taxon>
        <taxon>Acetobacteroides</taxon>
    </lineage>
</organism>
<dbReference type="InterPro" id="IPR050368">
    <property type="entry name" value="ClC-type_chloride_channel"/>
</dbReference>
<evidence type="ECO:0000256" key="4">
    <source>
        <dbReference type="ARBA" id="ARBA00022989"/>
    </source>
</evidence>
<feature type="transmembrane region" description="Helical" evidence="11">
    <location>
        <begin position="39"/>
        <end position="62"/>
    </location>
</feature>
<dbReference type="Pfam" id="PF00654">
    <property type="entry name" value="Voltage_CLC"/>
    <property type="match status" value="1"/>
</dbReference>
<evidence type="ECO:0000256" key="6">
    <source>
        <dbReference type="ARBA" id="ARBA00023136"/>
    </source>
</evidence>
<evidence type="ECO:0000256" key="8">
    <source>
        <dbReference type="ARBA" id="ARBA00023214"/>
    </source>
</evidence>
<dbReference type="Gene3D" id="3.10.580.10">
    <property type="entry name" value="CBS-domain"/>
    <property type="match status" value="1"/>
</dbReference>
<evidence type="ECO:0000256" key="3">
    <source>
        <dbReference type="ARBA" id="ARBA00022692"/>
    </source>
</evidence>
<feature type="transmembrane region" description="Helical" evidence="11">
    <location>
        <begin position="210"/>
        <end position="232"/>
    </location>
</feature>
<protein>
    <submittedName>
        <fullName evidence="13">CIC family chloride channel protein</fullName>
    </submittedName>
</protein>
<feature type="transmembrane region" description="Helical" evidence="11">
    <location>
        <begin position="134"/>
        <end position="161"/>
    </location>
</feature>
<dbReference type="InterPro" id="IPR046342">
    <property type="entry name" value="CBS_dom_sf"/>
</dbReference>
<dbReference type="EMBL" id="SLWB01000006">
    <property type="protein sequence ID" value="TCN68583.1"/>
    <property type="molecule type" value="Genomic_DNA"/>
</dbReference>
<feature type="transmembrane region" description="Helical" evidence="11">
    <location>
        <begin position="327"/>
        <end position="349"/>
    </location>
</feature>
<keyword evidence="5" id="KW-0406">Ion transport</keyword>
<keyword evidence="10" id="KW-0129">CBS domain</keyword>
<dbReference type="GO" id="GO:0034707">
    <property type="term" value="C:chloride channel complex"/>
    <property type="evidence" value="ECO:0007669"/>
    <property type="project" value="UniProtKB-KW"/>
</dbReference>
<dbReference type="Proteomes" id="UP000294830">
    <property type="component" value="Unassembled WGS sequence"/>
</dbReference>
<keyword evidence="9" id="KW-0407">Ion channel</keyword>
<feature type="transmembrane region" description="Helical" evidence="11">
    <location>
        <begin position="361"/>
        <end position="383"/>
    </location>
</feature>
<dbReference type="Pfam" id="PF00571">
    <property type="entry name" value="CBS"/>
    <property type="match status" value="2"/>
</dbReference>